<dbReference type="SMART" id="SM00186">
    <property type="entry name" value="FBG"/>
    <property type="match status" value="1"/>
</dbReference>
<dbReference type="InterPro" id="IPR036056">
    <property type="entry name" value="Fibrinogen-like_C"/>
</dbReference>
<dbReference type="GO" id="GO:0005615">
    <property type="term" value="C:extracellular space"/>
    <property type="evidence" value="ECO:0007669"/>
    <property type="project" value="TreeGrafter"/>
</dbReference>
<dbReference type="OrthoDB" id="6087505at2759"/>
<dbReference type="PANTHER" id="PTHR19143">
    <property type="entry name" value="FIBRINOGEN/TENASCIN/ANGIOPOEITIN"/>
    <property type="match status" value="1"/>
</dbReference>
<accession>A0A6J8E8V7</accession>
<name>A0A6J8E8V7_MYTCO</name>
<dbReference type="InterPro" id="IPR002181">
    <property type="entry name" value="Fibrinogen_a/b/g_C_dom"/>
</dbReference>
<dbReference type="Proteomes" id="UP000507470">
    <property type="component" value="Unassembled WGS sequence"/>
</dbReference>
<dbReference type="Gene3D" id="3.90.215.10">
    <property type="entry name" value="Gamma Fibrinogen, chain A, domain 1"/>
    <property type="match status" value="1"/>
</dbReference>
<dbReference type="CDD" id="cd00087">
    <property type="entry name" value="FReD"/>
    <property type="match status" value="1"/>
</dbReference>
<evidence type="ECO:0000256" key="1">
    <source>
        <dbReference type="SAM" id="SignalP"/>
    </source>
</evidence>
<dbReference type="NCBIfam" id="NF040941">
    <property type="entry name" value="GGGWT_bact"/>
    <property type="match status" value="1"/>
</dbReference>
<keyword evidence="4" id="KW-1185">Reference proteome</keyword>
<dbReference type="InterPro" id="IPR050373">
    <property type="entry name" value="Fibrinogen_C-term_domain"/>
</dbReference>
<dbReference type="PANTHER" id="PTHR19143:SF458">
    <property type="entry name" value="FIBRINOGEN C-TERMINAL DOMAIN-CONTAINING PROTEIN-RELATED"/>
    <property type="match status" value="1"/>
</dbReference>
<proteinExistence type="predicted"/>
<protein>
    <submittedName>
        <fullName evidence="3">FCN</fullName>
    </submittedName>
</protein>
<evidence type="ECO:0000313" key="3">
    <source>
        <dbReference type="EMBL" id="CAC5416516.1"/>
    </source>
</evidence>
<dbReference type="PROSITE" id="PS51406">
    <property type="entry name" value="FIBRINOGEN_C_2"/>
    <property type="match status" value="1"/>
</dbReference>
<evidence type="ECO:0000259" key="2">
    <source>
        <dbReference type="PROSITE" id="PS51406"/>
    </source>
</evidence>
<feature type="domain" description="Fibrinogen C-terminal" evidence="2">
    <location>
        <begin position="61"/>
        <end position="281"/>
    </location>
</feature>
<dbReference type="SUPFAM" id="SSF56496">
    <property type="entry name" value="Fibrinogen C-terminal domain-like"/>
    <property type="match status" value="1"/>
</dbReference>
<keyword evidence="1" id="KW-0732">Signal</keyword>
<dbReference type="EMBL" id="CACVKT020008653">
    <property type="protein sequence ID" value="CAC5416516.1"/>
    <property type="molecule type" value="Genomic_DNA"/>
</dbReference>
<evidence type="ECO:0000313" key="4">
    <source>
        <dbReference type="Proteomes" id="UP000507470"/>
    </source>
</evidence>
<feature type="chain" id="PRO_5026759598" evidence="1">
    <location>
        <begin position="22"/>
        <end position="281"/>
    </location>
</feature>
<sequence>MARTYLSVLVVLITPIVLVASDIILNRERVKSTSDSGVCFYGATAERVLNILANRDDRLFLPSVRKPKDCADLDPKYDPSGVYRIYPTTGKGFKVFCDMTTDGGRWTVLIRRMDGSQNFNKKWIEYENGFGDLNREFWLGNKYLNILTSIGKTEMRVDMKNFNGEKRYAKYSTFKVGYAASKYKLTIGGFYGDAGDSLAYHNGRRFTTPDQDNDDLGGKNCALEANRVGGGWWYGGCDAACFTLSYANNYKGLTKEALIQWEKWESSAYSLKFAAMMIRRV</sequence>
<reference evidence="3 4" key="1">
    <citation type="submission" date="2020-06" db="EMBL/GenBank/DDBJ databases">
        <authorList>
            <person name="Li R."/>
            <person name="Bekaert M."/>
        </authorList>
    </citation>
    <scope>NUCLEOTIDE SEQUENCE [LARGE SCALE GENOMIC DNA]</scope>
    <source>
        <strain evidence="4">wild</strain>
    </source>
</reference>
<dbReference type="AlphaFoldDB" id="A0A6J8E8V7"/>
<organism evidence="3 4">
    <name type="scientific">Mytilus coruscus</name>
    <name type="common">Sea mussel</name>
    <dbReference type="NCBI Taxonomy" id="42192"/>
    <lineage>
        <taxon>Eukaryota</taxon>
        <taxon>Metazoa</taxon>
        <taxon>Spiralia</taxon>
        <taxon>Lophotrochozoa</taxon>
        <taxon>Mollusca</taxon>
        <taxon>Bivalvia</taxon>
        <taxon>Autobranchia</taxon>
        <taxon>Pteriomorphia</taxon>
        <taxon>Mytilida</taxon>
        <taxon>Mytiloidea</taxon>
        <taxon>Mytilidae</taxon>
        <taxon>Mytilinae</taxon>
        <taxon>Mytilus</taxon>
    </lineage>
</organism>
<feature type="signal peptide" evidence="1">
    <location>
        <begin position="1"/>
        <end position="21"/>
    </location>
</feature>
<dbReference type="InterPro" id="IPR014716">
    <property type="entry name" value="Fibrinogen_a/b/g_C_1"/>
</dbReference>
<gene>
    <name evidence="3" type="ORF">MCOR_49121</name>
</gene>
<dbReference type="Pfam" id="PF00147">
    <property type="entry name" value="Fibrinogen_C"/>
    <property type="match status" value="1"/>
</dbReference>